<dbReference type="AlphaFoldDB" id="A0A094WCY9"/>
<sequence length="49" mass="5669">MPLEYSGPGAKNLRVVEKRIQKTGFPPVVEMRFSRQRVFWSARDPSTAF</sequence>
<comment type="caution">
    <text evidence="1">The sequence shown here is derived from an EMBL/GenBank/DDBJ whole genome shotgun (WGS) entry which is preliminary data.</text>
</comment>
<protein>
    <submittedName>
        <fullName evidence="1">Uncharacterized protein</fullName>
    </submittedName>
</protein>
<dbReference type="PATRIC" id="fig|178606.4.peg.954"/>
<dbReference type="Proteomes" id="UP000029452">
    <property type="component" value="Unassembled WGS sequence"/>
</dbReference>
<evidence type="ECO:0000313" key="1">
    <source>
        <dbReference type="EMBL" id="KGA94380.1"/>
    </source>
</evidence>
<gene>
    <name evidence="1" type="ORF">LptCag_1143</name>
</gene>
<accession>A0A094WCY9</accession>
<organism evidence="1 2">
    <name type="scientific">Leptospirillum ferriphilum</name>
    <dbReference type="NCBI Taxonomy" id="178606"/>
    <lineage>
        <taxon>Bacteria</taxon>
        <taxon>Pseudomonadati</taxon>
        <taxon>Nitrospirota</taxon>
        <taxon>Nitrospiria</taxon>
        <taxon>Nitrospirales</taxon>
        <taxon>Nitrospiraceae</taxon>
        <taxon>Leptospirillum</taxon>
    </lineage>
</organism>
<evidence type="ECO:0000313" key="2">
    <source>
        <dbReference type="Proteomes" id="UP000029452"/>
    </source>
</evidence>
<name>A0A094WCY9_9BACT</name>
<reference evidence="1 2" key="1">
    <citation type="submission" date="2014-06" db="EMBL/GenBank/DDBJ databases">
        <title>Draft genome sequence of iron oxidizing acidophile Leptospirillum ferriphilum DSM14647.</title>
        <authorList>
            <person name="Cardenas J.P."/>
            <person name="Lazcano M."/>
            <person name="Ossandon F.J."/>
            <person name="Corbett M."/>
            <person name="Holmes D.S."/>
            <person name="Watkin E."/>
        </authorList>
    </citation>
    <scope>NUCLEOTIDE SEQUENCE [LARGE SCALE GENOMIC DNA]</scope>
    <source>
        <strain evidence="1 2">DSM 14647</strain>
    </source>
</reference>
<proteinExistence type="predicted"/>
<dbReference type="EMBL" id="JPGK01000003">
    <property type="protein sequence ID" value="KGA94380.1"/>
    <property type="molecule type" value="Genomic_DNA"/>
</dbReference>